<evidence type="ECO:0000256" key="4">
    <source>
        <dbReference type="ARBA" id="ARBA00023136"/>
    </source>
</evidence>
<dbReference type="Proteomes" id="UP001153148">
    <property type="component" value="Unassembled WGS sequence"/>
</dbReference>
<accession>A0ABN7P5H5</accession>
<evidence type="ECO:0000313" key="8">
    <source>
        <dbReference type="Proteomes" id="UP001153148"/>
    </source>
</evidence>
<dbReference type="InterPro" id="IPR026966">
    <property type="entry name" value="Neurofascin/L1/NrCAM_C"/>
</dbReference>
<reference evidence="7" key="1">
    <citation type="submission" date="2021-03" db="EMBL/GenBank/DDBJ databases">
        <authorList>
            <person name="Tran Van P."/>
        </authorList>
    </citation>
    <scope>NUCLEOTIDE SEQUENCE</scope>
</reference>
<dbReference type="EMBL" id="CAJPIN010015547">
    <property type="protein sequence ID" value="CAG2061352.1"/>
    <property type="molecule type" value="Genomic_DNA"/>
</dbReference>
<evidence type="ECO:0000256" key="3">
    <source>
        <dbReference type="ARBA" id="ARBA00022989"/>
    </source>
</evidence>
<feature type="region of interest" description="Disordered" evidence="5">
    <location>
        <begin position="31"/>
        <end position="59"/>
    </location>
</feature>
<protein>
    <recommendedName>
        <fullName evidence="6">Neurofascin/L1/NrCAM C-terminal domain-containing protein</fullName>
    </recommendedName>
</protein>
<organism evidence="7 8">
    <name type="scientific">Timema podura</name>
    <name type="common">Walking stick</name>
    <dbReference type="NCBI Taxonomy" id="61482"/>
    <lineage>
        <taxon>Eukaryota</taxon>
        <taxon>Metazoa</taxon>
        <taxon>Ecdysozoa</taxon>
        <taxon>Arthropoda</taxon>
        <taxon>Hexapoda</taxon>
        <taxon>Insecta</taxon>
        <taxon>Pterygota</taxon>
        <taxon>Neoptera</taxon>
        <taxon>Polyneoptera</taxon>
        <taxon>Phasmatodea</taxon>
        <taxon>Timematodea</taxon>
        <taxon>Timematoidea</taxon>
        <taxon>Timematidae</taxon>
        <taxon>Timema</taxon>
    </lineage>
</organism>
<evidence type="ECO:0000313" key="7">
    <source>
        <dbReference type="EMBL" id="CAG2061352.1"/>
    </source>
</evidence>
<feature type="domain" description="Neurofascin/L1/NrCAM C-terminal" evidence="6">
    <location>
        <begin position="3"/>
        <end position="40"/>
    </location>
</feature>
<keyword evidence="2" id="KW-0812">Transmembrane</keyword>
<sequence length="59" mass="6313">RTSISPSSAVELNTTSVLANYATEAGRFTEDGSFIGQYGPGSKRRQEEQQSPSAIATYV</sequence>
<feature type="compositionally biased region" description="Polar residues" evidence="5">
    <location>
        <begin position="49"/>
        <end position="59"/>
    </location>
</feature>
<evidence type="ECO:0000256" key="1">
    <source>
        <dbReference type="ARBA" id="ARBA00004167"/>
    </source>
</evidence>
<evidence type="ECO:0000259" key="6">
    <source>
        <dbReference type="Pfam" id="PF13882"/>
    </source>
</evidence>
<dbReference type="Pfam" id="PF13882">
    <property type="entry name" value="Bravo_FIGEY"/>
    <property type="match status" value="1"/>
</dbReference>
<gene>
    <name evidence="7" type="ORF">TPAB3V08_LOCUS8306</name>
</gene>
<keyword evidence="8" id="KW-1185">Reference proteome</keyword>
<keyword evidence="4" id="KW-0472">Membrane</keyword>
<keyword evidence="3" id="KW-1133">Transmembrane helix</keyword>
<comment type="caution">
    <text evidence="7">The sequence shown here is derived from an EMBL/GenBank/DDBJ whole genome shotgun (WGS) entry which is preliminary data.</text>
</comment>
<evidence type="ECO:0000256" key="2">
    <source>
        <dbReference type="ARBA" id="ARBA00022692"/>
    </source>
</evidence>
<evidence type="ECO:0000256" key="5">
    <source>
        <dbReference type="SAM" id="MobiDB-lite"/>
    </source>
</evidence>
<comment type="subcellular location">
    <subcellularLocation>
        <location evidence="1">Membrane</location>
        <topology evidence="1">Single-pass membrane protein</topology>
    </subcellularLocation>
</comment>
<name>A0ABN7P5H5_TIMPD</name>
<proteinExistence type="predicted"/>
<feature type="non-terminal residue" evidence="7">
    <location>
        <position position="1"/>
    </location>
</feature>